<dbReference type="RefSeq" id="WP_073036732.1">
    <property type="nucleotide sequence ID" value="NZ_FQVB01000005.1"/>
</dbReference>
<dbReference type="InterPro" id="IPR001444">
    <property type="entry name" value="Flag_bb_rod_N"/>
</dbReference>
<name>A0A1M4UTW0_9BACT</name>
<protein>
    <recommendedName>
        <fullName evidence="3 6">Flagellar basal body rod protein FlgB</fullName>
    </recommendedName>
</protein>
<dbReference type="AlphaFoldDB" id="A0A1M4UTW0"/>
<dbReference type="Pfam" id="PF00460">
    <property type="entry name" value="Flg_bb_rod"/>
    <property type="match status" value="1"/>
</dbReference>
<evidence type="ECO:0000256" key="6">
    <source>
        <dbReference type="PIRNR" id="PIRNR002889"/>
    </source>
</evidence>
<comment type="similarity">
    <text evidence="2 6">Belongs to the flagella basal body rod proteins family.</text>
</comment>
<reference evidence="9" key="1">
    <citation type="submission" date="2016-11" db="EMBL/GenBank/DDBJ databases">
        <authorList>
            <person name="Varghese N."/>
            <person name="Submissions S."/>
        </authorList>
    </citation>
    <scope>NUCLEOTIDE SEQUENCE [LARGE SCALE GENOMIC DNA]</scope>
    <source>
        <strain evidence="9">DSM 9756</strain>
    </source>
</reference>
<evidence type="ECO:0000256" key="4">
    <source>
        <dbReference type="ARBA" id="ARBA00023143"/>
    </source>
</evidence>
<keyword evidence="9" id="KW-1185">Reference proteome</keyword>
<evidence type="ECO:0000256" key="3">
    <source>
        <dbReference type="ARBA" id="ARBA00014376"/>
    </source>
</evidence>
<keyword evidence="4 6" id="KW-0975">Bacterial flagellum</keyword>
<dbReference type="PIRSF" id="PIRSF002889">
    <property type="entry name" value="Rod_FlgB"/>
    <property type="match status" value="1"/>
</dbReference>
<dbReference type="STRING" id="1121391.SAMN02745206_00567"/>
<dbReference type="PANTHER" id="PTHR30435:SF12">
    <property type="entry name" value="FLAGELLAR BASAL BODY ROD PROTEIN FLGB"/>
    <property type="match status" value="1"/>
</dbReference>
<keyword evidence="8" id="KW-0969">Cilium</keyword>
<dbReference type="GO" id="GO:0030694">
    <property type="term" value="C:bacterial-type flagellum basal body, rod"/>
    <property type="evidence" value="ECO:0007669"/>
    <property type="project" value="InterPro"/>
</dbReference>
<evidence type="ECO:0000256" key="1">
    <source>
        <dbReference type="ARBA" id="ARBA00004117"/>
    </source>
</evidence>
<comment type="subunit">
    <text evidence="6">The basal body constitutes a major portion of the flagellar organelle and consists of a number of rings mounted on a central rod.</text>
</comment>
<sequence length="128" mass="14521">MGHGNAIDRTVALMQDRLNLNTLNHKVISSNLANINTPRYVARHLSFEQTLRETLEEDVLHLVRTRGEHMDPADVEEALREPQLVETGPVDLDSEMARLAQNSVEYQFIVTMLNKKFTLIKAVLEGGR</sequence>
<comment type="subcellular location">
    <subcellularLocation>
        <location evidence="1 6">Bacterial flagellum basal body</location>
    </subcellularLocation>
</comment>
<evidence type="ECO:0000313" key="8">
    <source>
        <dbReference type="EMBL" id="SHE60124.1"/>
    </source>
</evidence>
<dbReference type="Proteomes" id="UP000184076">
    <property type="component" value="Unassembled WGS sequence"/>
</dbReference>
<dbReference type="EMBL" id="FQVB01000005">
    <property type="protein sequence ID" value="SHE60124.1"/>
    <property type="molecule type" value="Genomic_DNA"/>
</dbReference>
<gene>
    <name evidence="8" type="ORF">SAMN02745206_00567</name>
</gene>
<keyword evidence="8" id="KW-0966">Cell projection</keyword>
<dbReference type="PANTHER" id="PTHR30435">
    <property type="entry name" value="FLAGELLAR PROTEIN"/>
    <property type="match status" value="1"/>
</dbReference>
<evidence type="ECO:0000313" key="9">
    <source>
        <dbReference type="Proteomes" id="UP000184076"/>
    </source>
</evidence>
<evidence type="ECO:0000256" key="2">
    <source>
        <dbReference type="ARBA" id="ARBA00009677"/>
    </source>
</evidence>
<organism evidence="8 9">
    <name type="scientific">Desulfacinum infernum DSM 9756</name>
    <dbReference type="NCBI Taxonomy" id="1121391"/>
    <lineage>
        <taxon>Bacteria</taxon>
        <taxon>Pseudomonadati</taxon>
        <taxon>Thermodesulfobacteriota</taxon>
        <taxon>Syntrophobacteria</taxon>
        <taxon>Syntrophobacterales</taxon>
        <taxon>Syntrophobacteraceae</taxon>
        <taxon>Desulfacinum</taxon>
    </lineage>
</organism>
<proteinExistence type="inferred from homology"/>
<dbReference type="GO" id="GO:0071978">
    <property type="term" value="P:bacterial-type flagellum-dependent swarming motility"/>
    <property type="evidence" value="ECO:0007669"/>
    <property type="project" value="TreeGrafter"/>
</dbReference>
<keyword evidence="8" id="KW-0282">Flagellum</keyword>
<feature type="domain" description="Flagellar basal body rod protein N-terminal" evidence="7">
    <location>
        <begin position="18"/>
        <end position="40"/>
    </location>
</feature>
<comment type="function">
    <text evidence="5 6">Structural component of flagellum, the bacterial motility apparatus. Part of the rod structure of flagellar basal body.</text>
</comment>
<accession>A0A1M4UTW0</accession>
<dbReference type="NCBIfam" id="TIGR01396">
    <property type="entry name" value="FlgB"/>
    <property type="match status" value="1"/>
</dbReference>
<evidence type="ECO:0000256" key="5">
    <source>
        <dbReference type="ARBA" id="ARBA00024934"/>
    </source>
</evidence>
<evidence type="ECO:0000259" key="7">
    <source>
        <dbReference type="Pfam" id="PF00460"/>
    </source>
</evidence>
<dbReference type="InterPro" id="IPR006300">
    <property type="entry name" value="FlgB"/>
</dbReference>